<dbReference type="GO" id="GO:0051260">
    <property type="term" value="P:protein homooligomerization"/>
    <property type="evidence" value="ECO:0007669"/>
    <property type="project" value="InterPro"/>
</dbReference>
<proteinExistence type="predicted"/>
<dbReference type="SUPFAM" id="SSF54695">
    <property type="entry name" value="POZ domain"/>
    <property type="match status" value="1"/>
</dbReference>
<dbReference type="SMART" id="SM00225">
    <property type="entry name" value="BTB"/>
    <property type="match status" value="1"/>
</dbReference>
<accession>A0AAW1REZ3</accession>
<comment type="caution">
    <text evidence="3">The sequence shown here is derived from an EMBL/GenBank/DDBJ whole genome shotgun (WGS) entry which is preliminary data.</text>
</comment>
<name>A0AAW1REZ3_9CHLO</name>
<feature type="domain" description="BTB" evidence="2">
    <location>
        <begin position="4"/>
        <end position="103"/>
    </location>
</feature>
<evidence type="ECO:0000256" key="1">
    <source>
        <dbReference type="ARBA" id="ARBA00004906"/>
    </source>
</evidence>
<dbReference type="Gene3D" id="3.30.710.10">
    <property type="entry name" value="Potassium Channel Kv1.1, Chain A"/>
    <property type="match status" value="1"/>
</dbReference>
<gene>
    <name evidence="3" type="ORF">WJX74_003123</name>
</gene>
<organism evidence="3 4">
    <name type="scientific">Apatococcus lobatus</name>
    <dbReference type="NCBI Taxonomy" id="904363"/>
    <lineage>
        <taxon>Eukaryota</taxon>
        <taxon>Viridiplantae</taxon>
        <taxon>Chlorophyta</taxon>
        <taxon>core chlorophytes</taxon>
        <taxon>Trebouxiophyceae</taxon>
        <taxon>Chlorellales</taxon>
        <taxon>Chlorellaceae</taxon>
        <taxon>Apatococcus</taxon>
    </lineage>
</organism>
<dbReference type="PANTHER" id="PTHR14499">
    <property type="entry name" value="POTASSIUM CHANNEL TETRAMERIZATION DOMAIN-CONTAINING"/>
    <property type="match status" value="1"/>
</dbReference>
<dbReference type="InterPro" id="IPR011333">
    <property type="entry name" value="SKP1/BTB/POZ_sf"/>
</dbReference>
<comment type="pathway">
    <text evidence="1">Protein modification; protein ubiquitination.</text>
</comment>
<keyword evidence="4" id="KW-1185">Reference proteome</keyword>
<dbReference type="InterPro" id="IPR003131">
    <property type="entry name" value="T1-type_BTB"/>
</dbReference>
<dbReference type="Proteomes" id="UP001438707">
    <property type="component" value="Unassembled WGS sequence"/>
</dbReference>
<evidence type="ECO:0000313" key="4">
    <source>
        <dbReference type="Proteomes" id="UP001438707"/>
    </source>
</evidence>
<protein>
    <recommendedName>
        <fullName evidence="2">BTB domain-containing protein</fullName>
    </recommendedName>
</protein>
<evidence type="ECO:0000313" key="3">
    <source>
        <dbReference type="EMBL" id="KAK9832212.1"/>
    </source>
</evidence>
<dbReference type="InterPro" id="IPR000210">
    <property type="entry name" value="BTB/POZ_dom"/>
</dbReference>
<dbReference type="AlphaFoldDB" id="A0AAW1REZ3"/>
<sequence length="219" mass="24149">MPSRVVQLNVGGRVFATSRATLGQYHMSYLAKLISDTPPEDLCYLDGAIFVDRNPDNFASILHWLRYKELPDPANDSLLKDATFYGLAQLHLDLREVLSASQKHQGTSTSELQPVPKILCGSWSPQPHYPYSASLASRSGRISDTVKFSSSFSMPPSVWAQVAVADEFCPLISIGTENITRDKFGINIRGTYEMIKSEAGVVVQLPKFAVSYIAICMQG</sequence>
<dbReference type="PANTHER" id="PTHR14499:SF136">
    <property type="entry name" value="GH08630P"/>
    <property type="match status" value="1"/>
</dbReference>
<evidence type="ECO:0000259" key="2">
    <source>
        <dbReference type="SMART" id="SM00225"/>
    </source>
</evidence>
<dbReference type="CDD" id="cd18316">
    <property type="entry name" value="BTB_POZ_KCTD-like"/>
    <property type="match status" value="1"/>
</dbReference>
<reference evidence="3 4" key="1">
    <citation type="journal article" date="2024" name="Nat. Commun.">
        <title>Phylogenomics reveals the evolutionary origins of lichenization in chlorophyte algae.</title>
        <authorList>
            <person name="Puginier C."/>
            <person name="Libourel C."/>
            <person name="Otte J."/>
            <person name="Skaloud P."/>
            <person name="Haon M."/>
            <person name="Grisel S."/>
            <person name="Petersen M."/>
            <person name="Berrin J.G."/>
            <person name="Delaux P.M."/>
            <person name="Dal Grande F."/>
            <person name="Keller J."/>
        </authorList>
    </citation>
    <scope>NUCLEOTIDE SEQUENCE [LARGE SCALE GENOMIC DNA]</scope>
    <source>
        <strain evidence="3 4">SAG 2145</strain>
    </source>
</reference>
<dbReference type="Pfam" id="PF02214">
    <property type="entry name" value="BTB_2"/>
    <property type="match status" value="1"/>
</dbReference>
<dbReference type="EMBL" id="JALJOS010000012">
    <property type="protein sequence ID" value="KAK9832212.1"/>
    <property type="molecule type" value="Genomic_DNA"/>
</dbReference>